<dbReference type="InterPro" id="IPR050819">
    <property type="entry name" value="Tripeptidyl-peptidase_I"/>
</dbReference>
<dbReference type="GO" id="GO:0008240">
    <property type="term" value="F:tripeptidyl-peptidase activity"/>
    <property type="evidence" value="ECO:0007669"/>
    <property type="project" value="TreeGrafter"/>
</dbReference>
<dbReference type="OrthoDB" id="409122at2759"/>
<proteinExistence type="predicted"/>
<dbReference type="Proteomes" id="UP000601435">
    <property type="component" value="Unassembled WGS sequence"/>
</dbReference>
<organism evidence="3 4">
    <name type="scientific">Symbiodinium necroappetens</name>
    <dbReference type="NCBI Taxonomy" id="1628268"/>
    <lineage>
        <taxon>Eukaryota</taxon>
        <taxon>Sar</taxon>
        <taxon>Alveolata</taxon>
        <taxon>Dinophyceae</taxon>
        <taxon>Suessiales</taxon>
        <taxon>Symbiodiniaceae</taxon>
        <taxon>Symbiodinium</taxon>
    </lineage>
</organism>
<evidence type="ECO:0000313" key="4">
    <source>
        <dbReference type="Proteomes" id="UP000601435"/>
    </source>
</evidence>
<dbReference type="Gene3D" id="3.40.50.200">
    <property type="entry name" value="Peptidase S8/S53 domain"/>
    <property type="match status" value="1"/>
</dbReference>
<comment type="catalytic activity">
    <reaction evidence="1">
        <text>Hydrolysis of proteins with broad specificity for peptide bonds, and a preference for a large uncharged residue in P1. Hydrolyzes peptide amides.</text>
        <dbReference type="EC" id="3.4.21.62"/>
    </reaction>
</comment>
<evidence type="ECO:0000256" key="2">
    <source>
        <dbReference type="ARBA" id="ARBA00023619"/>
    </source>
</evidence>
<feature type="non-terminal residue" evidence="3">
    <location>
        <position position="154"/>
    </location>
</feature>
<gene>
    <name evidence="3" type="primary">TPP1</name>
    <name evidence="3" type="ORF">SNEC2469_LOCUS32566</name>
</gene>
<evidence type="ECO:0000256" key="1">
    <source>
        <dbReference type="ARBA" id="ARBA00023529"/>
    </source>
</evidence>
<dbReference type="InterPro" id="IPR036852">
    <property type="entry name" value="Peptidase_S8/S53_dom_sf"/>
</dbReference>
<dbReference type="GO" id="GO:0004252">
    <property type="term" value="F:serine-type endopeptidase activity"/>
    <property type="evidence" value="ECO:0007669"/>
    <property type="project" value="UniProtKB-EC"/>
</dbReference>
<dbReference type="PANTHER" id="PTHR14218:SF15">
    <property type="entry name" value="TRIPEPTIDYL-PEPTIDASE 1"/>
    <property type="match status" value="1"/>
</dbReference>
<accession>A0A813BYH9</accession>
<reference evidence="3" key="1">
    <citation type="submission" date="2021-02" db="EMBL/GenBank/DDBJ databases">
        <authorList>
            <person name="Dougan E. K."/>
            <person name="Rhodes N."/>
            <person name="Thang M."/>
            <person name="Chan C."/>
        </authorList>
    </citation>
    <scope>NUCLEOTIDE SEQUENCE</scope>
</reference>
<comment type="caution">
    <text evidence="3">The sequence shown here is derived from an EMBL/GenBank/DDBJ whole genome shotgun (WGS) entry which is preliminary data.</text>
</comment>
<dbReference type="GO" id="GO:0006508">
    <property type="term" value="P:proteolysis"/>
    <property type="evidence" value="ECO:0007669"/>
    <property type="project" value="InterPro"/>
</dbReference>
<dbReference type="SUPFAM" id="SSF52743">
    <property type="entry name" value="Subtilisin-like"/>
    <property type="match status" value="1"/>
</dbReference>
<dbReference type="PANTHER" id="PTHR14218">
    <property type="entry name" value="PROTEASE S8 TRIPEPTIDYL PEPTIDASE I CLN2"/>
    <property type="match status" value="1"/>
</dbReference>
<protein>
    <recommendedName>
        <fullName evidence="2">subtilisin</fullName>
        <ecNumber evidence="2">3.4.21.62</ecNumber>
    </recommendedName>
</protein>
<dbReference type="AlphaFoldDB" id="A0A813BYH9"/>
<name>A0A813BYH9_9DINO</name>
<evidence type="ECO:0000313" key="3">
    <source>
        <dbReference type="EMBL" id="CAE7933282.1"/>
    </source>
</evidence>
<sequence length="154" mass="16714">MLVWGVDPLSMDGFMLAYAVQVNDHPDPPLVHSISWGDAEALYPPIFIQRLDYELLKLALRGITVIVASGDNGNSAVGTDCDFLPDLVGTSPWVTSVGATMPSLESQPYCAARSFQDEFGECVEPGQVVCSTSEGALITSSGYFSIYRSRPRYQ</sequence>
<dbReference type="EMBL" id="CAJNJA010082698">
    <property type="protein sequence ID" value="CAE7933282.1"/>
    <property type="molecule type" value="Genomic_DNA"/>
</dbReference>
<keyword evidence="4" id="KW-1185">Reference proteome</keyword>
<dbReference type="EC" id="3.4.21.62" evidence="2"/>